<protein>
    <submittedName>
        <fullName evidence="1">Uncharacterized protein</fullName>
    </submittedName>
</protein>
<organism evidence="1 2">
    <name type="scientific">Hyalomma asiaticum</name>
    <name type="common">Tick</name>
    <dbReference type="NCBI Taxonomy" id="266040"/>
    <lineage>
        <taxon>Eukaryota</taxon>
        <taxon>Metazoa</taxon>
        <taxon>Ecdysozoa</taxon>
        <taxon>Arthropoda</taxon>
        <taxon>Chelicerata</taxon>
        <taxon>Arachnida</taxon>
        <taxon>Acari</taxon>
        <taxon>Parasitiformes</taxon>
        <taxon>Ixodida</taxon>
        <taxon>Ixodoidea</taxon>
        <taxon>Ixodidae</taxon>
        <taxon>Hyalomminae</taxon>
        <taxon>Hyalomma</taxon>
    </lineage>
</organism>
<name>A0ACB7TP69_HYAAI</name>
<evidence type="ECO:0000313" key="2">
    <source>
        <dbReference type="Proteomes" id="UP000821845"/>
    </source>
</evidence>
<reference evidence="1" key="1">
    <citation type="submission" date="2020-05" db="EMBL/GenBank/DDBJ databases">
        <title>Large-scale comparative analyses of tick genomes elucidate their genetic diversity and vector capacities.</title>
        <authorList>
            <person name="Jia N."/>
            <person name="Wang J."/>
            <person name="Shi W."/>
            <person name="Du L."/>
            <person name="Sun Y."/>
            <person name="Zhan W."/>
            <person name="Jiang J."/>
            <person name="Wang Q."/>
            <person name="Zhang B."/>
            <person name="Ji P."/>
            <person name="Sakyi L.B."/>
            <person name="Cui X."/>
            <person name="Yuan T."/>
            <person name="Jiang B."/>
            <person name="Yang W."/>
            <person name="Lam T.T.-Y."/>
            <person name="Chang Q."/>
            <person name="Ding S."/>
            <person name="Wang X."/>
            <person name="Zhu J."/>
            <person name="Ruan X."/>
            <person name="Zhao L."/>
            <person name="Wei J."/>
            <person name="Que T."/>
            <person name="Du C."/>
            <person name="Cheng J."/>
            <person name="Dai P."/>
            <person name="Han X."/>
            <person name="Huang E."/>
            <person name="Gao Y."/>
            <person name="Liu J."/>
            <person name="Shao H."/>
            <person name="Ye R."/>
            <person name="Li L."/>
            <person name="Wei W."/>
            <person name="Wang X."/>
            <person name="Wang C."/>
            <person name="Yang T."/>
            <person name="Huo Q."/>
            <person name="Li W."/>
            <person name="Guo W."/>
            <person name="Chen H."/>
            <person name="Zhou L."/>
            <person name="Ni X."/>
            <person name="Tian J."/>
            <person name="Zhou Y."/>
            <person name="Sheng Y."/>
            <person name="Liu T."/>
            <person name="Pan Y."/>
            <person name="Xia L."/>
            <person name="Li J."/>
            <person name="Zhao F."/>
            <person name="Cao W."/>
        </authorList>
    </citation>
    <scope>NUCLEOTIDE SEQUENCE</scope>
    <source>
        <strain evidence="1">Hyas-2018</strain>
    </source>
</reference>
<sequence>MARRKPYAQVIDGISRSPSFCPELLRAALKFRANKGDLVVTTFPKSGTHWMLYITQLILKGDEPVSGFEEFTRNMRMLGIVQFEGWKPTLPMRLFASHLPLRKDVMNQDAKYVYVARNPWNLCVSDFHQVTAFDVYRFRDGTFEEFFDAFLEGDCAGQGSYFDHVASAYALRDEPNVFFVTYEELKSDTRGVVLRLARFLGEDYGEKLEKNEGRLRELVDRCANGSMKRVLAPVNRDIMDPDWRNAAARIVAAKSSVSAETHNQFSYVRNGNVGGWQPYFSRDQLQRLEAKLKQLEEHSRVMDLWRDTREEALRLIAVNENK</sequence>
<proteinExistence type="predicted"/>
<gene>
    <name evidence="1" type="ORF">HPB50_014367</name>
</gene>
<accession>A0ACB7TP69</accession>
<evidence type="ECO:0000313" key="1">
    <source>
        <dbReference type="EMBL" id="KAH6946644.1"/>
    </source>
</evidence>
<keyword evidence="2" id="KW-1185">Reference proteome</keyword>
<dbReference type="EMBL" id="CM023481">
    <property type="protein sequence ID" value="KAH6946644.1"/>
    <property type="molecule type" value="Genomic_DNA"/>
</dbReference>
<dbReference type="Proteomes" id="UP000821845">
    <property type="component" value="Chromosome 1"/>
</dbReference>
<comment type="caution">
    <text evidence="1">The sequence shown here is derived from an EMBL/GenBank/DDBJ whole genome shotgun (WGS) entry which is preliminary data.</text>
</comment>